<feature type="region of interest" description="Disordered" evidence="1">
    <location>
        <begin position="1"/>
        <end position="24"/>
    </location>
</feature>
<dbReference type="SUPFAM" id="SSF55729">
    <property type="entry name" value="Acyl-CoA N-acyltransferases (Nat)"/>
    <property type="match status" value="2"/>
</dbReference>
<dbReference type="AlphaFoldDB" id="A0AAW9RZ45"/>
<organism evidence="3 4">
    <name type="scientific">Microbaculum marinum</name>
    <dbReference type="NCBI Taxonomy" id="1764581"/>
    <lineage>
        <taxon>Bacteria</taxon>
        <taxon>Pseudomonadati</taxon>
        <taxon>Pseudomonadota</taxon>
        <taxon>Alphaproteobacteria</taxon>
        <taxon>Hyphomicrobiales</taxon>
        <taxon>Tepidamorphaceae</taxon>
        <taxon>Microbaculum</taxon>
    </lineage>
</organism>
<dbReference type="Pfam" id="PF13302">
    <property type="entry name" value="Acetyltransf_3"/>
    <property type="match status" value="1"/>
</dbReference>
<dbReference type="PANTHER" id="PTHR43441:SF2">
    <property type="entry name" value="FAMILY ACETYLTRANSFERASE, PUTATIVE (AFU_ORTHOLOGUE AFUA_7G00850)-RELATED"/>
    <property type="match status" value="1"/>
</dbReference>
<dbReference type="EC" id="2.3.1.-" evidence="3"/>
<dbReference type="PANTHER" id="PTHR43441">
    <property type="entry name" value="RIBOSOMAL-PROTEIN-SERINE ACETYLTRANSFERASE"/>
    <property type="match status" value="1"/>
</dbReference>
<dbReference type="GO" id="GO:1990189">
    <property type="term" value="F:protein N-terminal-serine acetyltransferase activity"/>
    <property type="evidence" value="ECO:0007669"/>
    <property type="project" value="TreeGrafter"/>
</dbReference>
<feature type="domain" description="N-acetyltransferase" evidence="2">
    <location>
        <begin position="27"/>
        <end position="185"/>
    </location>
</feature>
<dbReference type="Pfam" id="PF00583">
    <property type="entry name" value="Acetyltransf_1"/>
    <property type="match status" value="1"/>
</dbReference>
<name>A0AAW9RZ45_9HYPH</name>
<accession>A0AAW9RZ45</accession>
<dbReference type="FunFam" id="3.40.630.30:FF:000047">
    <property type="entry name" value="Acetyltransferase, GNAT family"/>
    <property type="match status" value="1"/>
</dbReference>
<dbReference type="Gene3D" id="3.40.630.30">
    <property type="match status" value="2"/>
</dbReference>
<comment type="caution">
    <text evidence="3">The sequence shown here is derived from an EMBL/GenBank/DDBJ whole genome shotgun (WGS) entry which is preliminary data.</text>
</comment>
<evidence type="ECO:0000259" key="2">
    <source>
        <dbReference type="PROSITE" id="PS51186"/>
    </source>
</evidence>
<dbReference type="RefSeq" id="WP_340330573.1">
    <property type="nucleotide sequence ID" value="NZ_JAZHOF010000006.1"/>
</dbReference>
<dbReference type="PROSITE" id="PS51186">
    <property type="entry name" value="GNAT"/>
    <property type="match status" value="2"/>
</dbReference>
<dbReference type="InterPro" id="IPR000182">
    <property type="entry name" value="GNAT_dom"/>
</dbReference>
<dbReference type="CDD" id="cd04301">
    <property type="entry name" value="NAT_SF"/>
    <property type="match status" value="1"/>
</dbReference>
<evidence type="ECO:0000256" key="1">
    <source>
        <dbReference type="SAM" id="MobiDB-lite"/>
    </source>
</evidence>
<dbReference type="GO" id="GO:0008999">
    <property type="term" value="F:protein-N-terminal-alanine acetyltransferase activity"/>
    <property type="evidence" value="ECO:0007669"/>
    <property type="project" value="TreeGrafter"/>
</dbReference>
<feature type="domain" description="N-acetyltransferase" evidence="2">
    <location>
        <begin position="235"/>
        <end position="382"/>
    </location>
</feature>
<proteinExistence type="predicted"/>
<reference evidence="3 4" key="1">
    <citation type="submission" date="2024-02" db="EMBL/GenBank/DDBJ databases">
        <title>Genome analysis and characterization of Microbaculum marinisediminis sp. nov., isolated from marine sediment.</title>
        <authorList>
            <person name="Du Z.-J."/>
            <person name="Ye Y.-Q."/>
            <person name="Zhang Z.-R."/>
            <person name="Yuan S.-M."/>
            <person name="Zhang X.-Y."/>
        </authorList>
    </citation>
    <scope>NUCLEOTIDE SEQUENCE [LARGE SCALE GENOMIC DNA]</scope>
    <source>
        <strain evidence="3 4">SDUM1044001</strain>
    </source>
</reference>
<gene>
    <name evidence="3" type="ORF">V3328_15405</name>
</gene>
<keyword evidence="3" id="KW-0808">Transferase</keyword>
<dbReference type="InterPro" id="IPR051908">
    <property type="entry name" value="Ribosomal_N-acetyltransferase"/>
</dbReference>
<keyword evidence="3" id="KW-0012">Acyltransferase</keyword>
<evidence type="ECO:0000313" key="3">
    <source>
        <dbReference type="EMBL" id="MEJ8572876.1"/>
    </source>
</evidence>
<sequence>MSRKPEDLSGWTGRPRPPREPMEGRLVRLEPFDADAHARDLFEAYRLDADGTLWTYLPYGPFADLDAYRAHARTVMTSDDPLFHSIIDLSTGKAAGVASLMRIVPEHGVIETGHICYSPLLQRTVGATEAMYLLACRVFDDLGYRRYEWKCDNGNAPSRRAAARLGFRFEGVFRKHLVVKGRNRDTAWFSITDDEWPSVKAAYRRFLDGGNFGIDGSQQWRLSTLNAASLQSGVHALRRADLADLDAVEALQQAAYAGNGQILGVTPIPLQWDYRAVFADAEVWLLEEGEDLAGVLIVTPHRDHLYVDSIGVAPDRMGKGAGNALLSAAESRARSLELPELRLITGEKLVSNVDWYRRKGFGIAEIEAMPDRRAVHLSKRLG</sequence>
<dbReference type="EMBL" id="JAZHOF010000006">
    <property type="protein sequence ID" value="MEJ8572876.1"/>
    <property type="molecule type" value="Genomic_DNA"/>
</dbReference>
<protein>
    <submittedName>
        <fullName evidence="3">GNAT family N-acetyltransferase</fullName>
        <ecNumber evidence="3">2.3.1.-</ecNumber>
    </submittedName>
</protein>
<keyword evidence="4" id="KW-1185">Reference proteome</keyword>
<dbReference type="Proteomes" id="UP001378188">
    <property type="component" value="Unassembled WGS sequence"/>
</dbReference>
<dbReference type="InterPro" id="IPR016181">
    <property type="entry name" value="Acyl_CoA_acyltransferase"/>
</dbReference>
<evidence type="ECO:0000313" key="4">
    <source>
        <dbReference type="Proteomes" id="UP001378188"/>
    </source>
</evidence>